<dbReference type="EMBL" id="CAWUOM010000034">
    <property type="protein sequence ID" value="CAK7267425.1"/>
    <property type="molecule type" value="Genomic_DNA"/>
</dbReference>
<accession>A0ABP0DGP8</accession>
<evidence type="ECO:0000313" key="2">
    <source>
        <dbReference type="EMBL" id="CAK7267425.1"/>
    </source>
</evidence>
<name>A0ABP0DGP8_9PEZI</name>
<keyword evidence="1" id="KW-0732">Signal</keyword>
<gene>
    <name evidence="2" type="ORF">SEPCBS57363_002586</name>
</gene>
<proteinExistence type="predicted"/>
<evidence type="ECO:0000256" key="1">
    <source>
        <dbReference type="SAM" id="SignalP"/>
    </source>
</evidence>
<organism evidence="2 3">
    <name type="scientific">Sporothrix epigloea</name>
    <dbReference type="NCBI Taxonomy" id="1892477"/>
    <lineage>
        <taxon>Eukaryota</taxon>
        <taxon>Fungi</taxon>
        <taxon>Dikarya</taxon>
        <taxon>Ascomycota</taxon>
        <taxon>Pezizomycotina</taxon>
        <taxon>Sordariomycetes</taxon>
        <taxon>Sordariomycetidae</taxon>
        <taxon>Ophiostomatales</taxon>
        <taxon>Ophiostomataceae</taxon>
        <taxon>Sporothrix</taxon>
    </lineage>
</organism>
<keyword evidence="3" id="KW-1185">Reference proteome</keyword>
<comment type="caution">
    <text evidence="2">The sequence shown here is derived from an EMBL/GenBank/DDBJ whole genome shotgun (WGS) entry which is preliminary data.</text>
</comment>
<reference evidence="2 3" key="1">
    <citation type="submission" date="2024-01" db="EMBL/GenBank/DDBJ databases">
        <authorList>
            <person name="Allen C."/>
            <person name="Tagirdzhanova G."/>
        </authorList>
    </citation>
    <scope>NUCLEOTIDE SEQUENCE [LARGE SCALE GENOMIC DNA]</scope>
    <source>
        <strain evidence="2 3">CBS 573.63</strain>
    </source>
</reference>
<feature type="signal peptide" evidence="1">
    <location>
        <begin position="1"/>
        <end position="22"/>
    </location>
</feature>
<evidence type="ECO:0000313" key="3">
    <source>
        <dbReference type="Proteomes" id="UP001642501"/>
    </source>
</evidence>
<feature type="chain" id="PRO_5046059362" evidence="1">
    <location>
        <begin position="23"/>
        <end position="158"/>
    </location>
</feature>
<sequence>MKFLSLSQLLTASGLWLSYAAASPVTTPSNGKIAKRDSSCTPPGDGMCAIIISVVTFDFPLAQEDPTTQNNVAITNGNCDSILASDSSLSGDGNGFDSTYQTTYNTQLQIWADTIGTDDFQNVNFLYNNQDWYYQSECTQGTNGLDPASSTLQCNFSC</sequence>
<dbReference type="Proteomes" id="UP001642501">
    <property type="component" value="Unassembled WGS sequence"/>
</dbReference>
<protein>
    <submittedName>
        <fullName evidence="2">Uncharacterized protein</fullName>
    </submittedName>
</protein>